<dbReference type="InterPro" id="IPR008978">
    <property type="entry name" value="HSP20-like_chaperone"/>
</dbReference>
<name>A0A937FCC3_9CLOT</name>
<keyword evidence="4" id="KW-1185">Reference proteome</keyword>
<proteinExistence type="inferred from homology"/>
<dbReference type="Gene3D" id="2.60.40.790">
    <property type="match status" value="1"/>
</dbReference>
<protein>
    <recommendedName>
        <fullName evidence="2">SHSP domain-containing protein</fullName>
    </recommendedName>
</protein>
<gene>
    <name evidence="3" type="ORF">JK634_01650</name>
</gene>
<dbReference type="PROSITE" id="PS01031">
    <property type="entry name" value="SHSP"/>
    <property type="match status" value="1"/>
</dbReference>
<organism evidence="3 4">
    <name type="scientific">Clostridium paridis</name>
    <dbReference type="NCBI Taxonomy" id="2803863"/>
    <lineage>
        <taxon>Bacteria</taxon>
        <taxon>Bacillati</taxon>
        <taxon>Bacillota</taxon>
        <taxon>Clostridia</taxon>
        <taxon>Eubacteriales</taxon>
        <taxon>Clostridiaceae</taxon>
        <taxon>Clostridium</taxon>
    </lineage>
</organism>
<dbReference type="InterPro" id="IPR002068">
    <property type="entry name" value="A-crystallin/Hsp20_dom"/>
</dbReference>
<dbReference type="AlphaFoldDB" id="A0A937FCC3"/>
<dbReference type="Proteomes" id="UP000623681">
    <property type="component" value="Unassembled WGS sequence"/>
</dbReference>
<evidence type="ECO:0000256" key="1">
    <source>
        <dbReference type="PROSITE-ProRule" id="PRU00285"/>
    </source>
</evidence>
<accession>A0A937FCC3</accession>
<evidence type="ECO:0000313" key="4">
    <source>
        <dbReference type="Proteomes" id="UP000623681"/>
    </source>
</evidence>
<feature type="domain" description="SHSP" evidence="2">
    <location>
        <begin position="30"/>
        <end position="130"/>
    </location>
</feature>
<sequence length="130" mass="14890">MNLPIIKSPISLNSKEFFEYIWDKTFLDNNNIIKTNNSFFKPCILELDNEIIIYADIPELSEENITIGYEHFFLIISIKNLNITNTALNIASSNASSEVRRIFYIPNIDIDTLSLNVEDGELALSIKKCI</sequence>
<reference evidence="3" key="1">
    <citation type="submission" date="2021-01" db="EMBL/GenBank/DDBJ databases">
        <title>Genome public.</title>
        <authorList>
            <person name="Liu C."/>
            <person name="Sun Q."/>
        </authorList>
    </citation>
    <scope>NUCLEOTIDE SEQUENCE</scope>
    <source>
        <strain evidence="3">YIM B02565</strain>
    </source>
</reference>
<dbReference type="SUPFAM" id="SSF49764">
    <property type="entry name" value="HSP20-like chaperones"/>
    <property type="match status" value="1"/>
</dbReference>
<comment type="similarity">
    <text evidence="1">Belongs to the small heat shock protein (HSP20) family.</text>
</comment>
<evidence type="ECO:0000313" key="3">
    <source>
        <dbReference type="EMBL" id="MBL4930514.1"/>
    </source>
</evidence>
<comment type="caution">
    <text evidence="3">The sequence shown here is derived from an EMBL/GenBank/DDBJ whole genome shotgun (WGS) entry which is preliminary data.</text>
</comment>
<dbReference type="EMBL" id="JAESWA010000010">
    <property type="protein sequence ID" value="MBL4930514.1"/>
    <property type="molecule type" value="Genomic_DNA"/>
</dbReference>
<evidence type="ECO:0000259" key="2">
    <source>
        <dbReference type="PROSITE" id="PS01031"/>
    </source>
</evidence>
<dbReference type="RefSeq" id="WP_202765896.1">
    <property type="nucleotide sequence ID" value="NZ_JAESWA010000010.1"/>
</dbReference>